<dbReference type="Proteomes" id="UP000034774">
    <property type="component" value="Unassembled WGS sequence"/>
</dbReference>
<evidence type="ECO:0000313" key="2">
    <source>
        <dbReference type="Proteomes" id="UP000034774"/>
    </source>
</evidence>
<reference evidence="1 2" key="1">
    <citation type="journal article" date="2015" name="Nature">
        <title>rRNA introns, odd ribosomes, and small enigmatic genomes across a large radiation of phyla.</title>
        <authorList>
            <person name="Brown C.T."/>
            <person name="Hug L.A."/>
            <person name="Thomas B.C."/>
            <person name="Sharon I."/>
            <person name="Castelle C.J."/>
            <person name="Singh A."/>
            <person name="Wilkins M.J."/>
            <person name="Williams K.H."/>
            <person name="Banfield J.F."/>
        </authorList>
    </citation>
    <scope>NUCLEOTIDE SEQUENCE [LARGE SCALE GENOMIC DNA]</scope>
</reference>
<dbReference type="STRING" id="1618572.UT17_C0004G0111"/>
<comment type="caution">
    <text evidence="1">The sequence shown here is derived from an EMBL/GenBank/DDBJ whole genome shotgun (WGS) entry which is preliminary data.</text>
</comment>
<dbReference type="EMBL" id="LBVU01000004">
    <property type="protein sequence ID" value="KKQ91763.1"/>
    <property type="molecule type" value="Genomic_DNA"/>
</dbReference>
<name>A0A0G0LIQ1_9BACT</name>
<protein>
    <submittedName>
        <fullName evidence="1">Uncharacterized protein</fullName>
    </submittedName>
</protein>
<accession>A0A0G0LIQ1</accession>
<dbReference type="AlphaFoldDB" id="A0A0G0LIQ1"/>
<evidence type="ECO:0000313" key="1">
    <source>
        <dbReference type="EMBL" id="KKQ91763.1"/>
    </source>
</evidence>
<sequence>MIERKLTEEKKLGGSDIEFREEYETDDSRPSFNKKDHFERSLSHQPNHLKVVKKVKLFKEVSEAFFKSFYN</sequence>
<gene>
    <name evidence="1" type="ORF">UT17_C0004G0111</name>
</gene>
<organism evidence="1 2">
    <name type="scientific">Candidatus Woesebacteria bacterium GW2011_GWB1_39_10</name>
    <dbReference type="NCBI Taxonomy" id="1618572"/>
    <lineage>
        <taxon>Bacteria</taxon>
        <taxon>Candidatus Woeseibacteriota</taxon>
    </lineage>
</organism>
<proteinExistence type="predicted"/>